<keyword evidence="2" id="KW-1185">Reference proteome</keyword>
<sequence length="71" mass="8088">MNETKPKAWVGDQVYDGDAGKEGIVSDVKSDGTYVLREVYGMLPTWTAPGDEKLEVTVSREERLRRRREES</sequence>
<evidence type="ECO:0008006" key="3">
    <source>
        <dbReference type="Google" id="ProtNLM"/>
    </source>
</evidence>
<dbReference type="EMBL" id="JAQOSK010000001">
    <property type="protein sequence ID" value="MDC2953407.1"/>
    <property type="molecule type" value="Genomic_DNA"/>
</dbReference>
<proteinExistence type="predicted"/>
<gene>
    <name evidence="1" type="ORF">PO587_02935</name>
</gene>
<organism evidence="1 2">
    <name type="scientific">Streptomyces gilvifuscus</name>
    <dbReference type="NCBI Taxonomy" id="1550617"/>
    <lineage>
        <taxon>Bacteria</taxon>
        <taxon>Bacillati</taxon>
        <taxon>Actinomycetota</taxon>
        <taxon>Actinomycetes</taxon>
        <taxon>Kitasatosporales</taxon>
        <taxon>Streptomycetaceae</taxon>
        <taxon>Streptomyces</taxon>
    </lineage>
</organism>
<evidence type="ECO:0000313" key="1">
    <source>
        <dbReference type="EMBL" id="MDC2953407.1"/>
    </source>
</evidence>
<protein>
    <recommendedName>
        <fullName evidence="3">DUF2171 domain-containing protein</fullName>
    </recommendedName>
</protein>
<reference evidence="1 2" key="1">
    <citation type="journal article" date="2015" name="Int. J. Syst. Evol. Microbiol.">
        <title>Streptomyces gilvifuscus sp. nov., an actinomycete that produces antibacterial compounds isolated from soil.</title>
        <authorList>
            <person name="Nguyen T.M."/>
            <person name="Kim J."/>
        </authorList>
    </citation>
    <scope>NUCLEOTIDE SEQUENCE [LARGE SCALE GENOMIC DNA]</scope>
    <source>
        <strain evidence="1 2">T113</strain>
    </source>
</reference>
<dbReference type="Proteomes" id="UP001221328">
    <property type="component" value="Unassembled WGS sequence"/>
</dbReference>
<dbReference type="RefSeq" id="WP_272173991.1">
    <property type="nucleotide sequence ID" value="NZ_JAQOSK010000001.1"/>
</dbReference>
<name>A0ABT5FLK9_9ACTN</name>
<comment type="caution">
    <text evidence="1">The sequence shown here is derived from an EMBL/GenBank/DDBJ whole genome shotgun (WGS) entry which is preliminary data.</text>
</comment>
<evidence type="ECO:0000313" key="2">
    <source>
        <dbReference type="Proteomes" id="UP001221328"/>
    </source>
</evidence>
<accession>A0ABT5FLK9</accession>